<accession>A0ABS5QGW6</accession>
<feature type="region of interest" description="Disordered" evidence="1">
    <location>
        <begin position="81"/>
        <end position="100"/>
    </location>
</feature>
<proteinExistence type="predicted"/>
<dbReference type="SUPFAM" id="SSF69279">
    <property type="entry name" value="Phage tail proteins"/>
    <property type="match status" value="1"/>
</dbReference>
<gene>
    <name evidence="3" type="ORF">KHU32_18195</name>
</gene>
<dbReference type="Proteomes" id="UP000766336">
    <property type="component" value="Unassembled WGS sequence"/>
</dbReference>
<protein>
    <recommendedName>
        <fullName evidence="2">Baseplate hub protein gp44/GpP-like C-terminal domain-containing protein</fullName>
    </recommendedName>
</protein>
<feature type="domain" description="Baseplate hub protein gp44/GpP-like C-terminal" evidence="2">
    <location>
        <begin position="3"/>
        <end position="66"/>
    </location>
</feature>
<evidence type="ECO:0000259" key="2">
    <source>
        <dbReference type="Pfam" id="PF21929"/>
    </source>
</evidence>
<evidence type="ECO:0000256" key="1">
    <source>
        <dbReference type="SAM" id="MobiDB-lite"/>
    </source>
</evidence>
<dbReference type="InterPro" id="IPR053982">
    <property type="entry name" value="Gp44/GpP-like_C"/>
</dbReference>
<name>A0ABS5QGW6_9PROT</name>
<dbReference type="Pfam" id="PF21929">
    <property type="entry name" value="GpP_4th"/>
    <property type="match status" value="1"/>
</dbReference>
<dbReference type="Gene3D" id="2.30.300.10">
    <property type="entry name" value="Baseplate protein-like domain - beta roll fold"/>
    <property type="match status" value="1"/>
</dbReference>
<evidence type="ECO:0000313" key="3">
    <source>
        <dbReference type="EMBL" id="MBS7812886.1"/>
    </source>
</evidence>
<evidence type="ECO:0000313" key="4">
    <source>
        <dbReference type="Proteomes" id="UP000766336"/>
    </source>
</evidence>
<dbReference type="EMBL" id="JAHCDA010000004">
    <property type="protein sequence ID" value="MBS7812886.1"/>
    <property type="molecule type" value="Genomic_DNA"/>
</dbReference>
<organism evidence="3 4">
    <name type="scientific">Roseococcus pinisoli</name>
    <dbReference type="NCBI Taxonomy" id="2835040"/>
    <lineage>
        <taxon>Bacteria</taxon>
        <taxon>Pseudomonadati</taxon>
        <taxon>Pseudomonadota</taxon>
        <taxon>Alphaproteobacteria</taxon>
        <taxon>Acetobacterales</taxon>
        <taxon>Roseomonadaceae</taxon>
        <taxon>Roseococcus</taxon>
    </lineage>
</organism>
<reference evidence="3 4" key="1">
    <citation type="submission" date="2021-05" db="EMBL/GenBank/DDBJ databases">
        <title>Roseococcus sp. XZZS9, whole genome shotgun sequencing project.</title>
        <authorList>
            <person name="Zhao G."/>
            <person name="Shen L."/>
        </authorList>
    </citation>
    <scope>NUCLEOTIDE SEQUENCE [LARGE SCALE GENOMIC DNA]</scope>
    <source>
        <strain evidence="3 4">XZZS9</strain>
    </source>
</reference>
<keyword evidence="4" id="KW-1185">Reference proteome</keyword>
<comment type="caution">
    <text evidence="3">The sequence shown here is derived from an EMBL/GenBank/DDBJ whole genome shotgun (WGS) entry which is preliminary data.</text>
</comment>
<sequence length="100" mass="11364">MLEVEVDSWRDSAGKLWEPNFKAPQDLPALKLTNKEWLIAEVPYLRGKNGTRAHLTLMPEEAFQPEPVILAPFDWQVQEALERSRPSPRYGHGDGEGPGR</sequence>